<gene>
    <name evidence="2" type="ORF">BULFYP32_00172</name>
</gene>
<dbReference type="GO" id="GO:0016817">
    <property type="term" value="F:hydrolase activity, acting on acid anhydrides"/>
    <property type="evidence" value="ECO:0007669"/>
    <property type="project" value="InterPro"/>
</dbReference>
<dbReference type="RefSeq" id="WP_421727741.1">
    <property type="nucleotide sequence ID" value="NZ_CACRTC010000045.1"/>
</dbReference>
<dbReference type="Pfam" id="PF08707">
    <property type="entry name" value="PriCT_2"/>
    <property type="match status" value="1"/>
</dbReference>
<organism evidence="2">
    <name type="scientific">Bacteroides uniformis</name>
    <dbReference type="NCBI Taxonomy" id="820"/>
    <lineage>
        <taxon>Bacteria</taxon>
        <taxon>Pseudomonadati</taxon>
        <taxon>Bacteroidota</taxon>
        <taxon>Bacteroidia</taxon>
        <taxon>Bacteroidales</taxon>
        <taxon>Bacteroidaceae</taxon>
        <taxon>Bacteroides</taxon>
    </lineage>
</organism>
<evidence type="ECO:0000259" key="1">
    <source>
        <dbReference type="Pfam" id="PF08707"/>
    </source>
</evidence>
<dbReference type="InterPro" id="IPR014819">
    <property type="entry name" value="PriCT_2"/>
</dbReference>
<protein>
    <recommendedName>
        <fullName evidence="1">Primase C-terminal 2 domain-containing protein</fullName>
    </recommendedName>
</protein>
<dbReference type="AlphaFoldDB" id="A0A6N2WWZ1"/>
<dbReference type="EMBL" id="CACRTC010000045">
    <property type="protein sequence ID" value="VYT46409.1"/>
    <property type="molecule type" value="Genomic_DNA"/>
</dbReference>
<reference evidence="2" key="1">
    <citation type="submission" date="2019-11" db="EMBL/GenBank/DDBJ databases">
        <authorList>
            <person name="Feng L."/>
        </authorList>
    </citation>
    <scope>NUCLEOTIDE SEQUENCE</scope>
    <source>
        <strain evidence="2">BuniformisLFYP32</strain>
    </source>
</reference>
<proteinExistence type="predicted"/>
<evidence type="ECO:0000313" key="2">
    <source>
        <dbReference type="EMBL" id="VYT46409.1"/>
    </source>
</evidence>
<feature type="domain" description="Primase C-terminal 2" evidence="1">
    <location>
        <begin position="44"/>
        <end position="118"/>
    </location>
</feature>
<dbReference type="InterPro" id="IPR025048">
    <property type="entry name" value="DUF3987"/>
</dbReference>
<sequence>MPKKHFIPQQWEACSDENCIPICNKVYSSDCGNDRVNDVERIVSLIEQQGADIAPSYENWVKLGFALVDGYGENGRDYFMRLSSLHAGCTPEAAESQYDKCLRSGNSGITISTFFHLAKQAEISISIPNGKMAIWQNGNLRDHADKQNNSEISKSPNCQDGNMEISEEKEAVKVQNTKYPYCQNGKTDISAKWIFEEDELPLFPEEVYAHLPPFLDSVMRSAISPSDRDMLLIGAITVLSSTLDKVSGVYDERIVYPNLYLFVSADAGMGKGALTLCRELVAPINTELRTAARLQLADSDSSKEKDMPMLALIIPANSSASAFIKTLADNNGTGLMFETEGDTLSQTLKSDYGNYSDTLRKAFHHEPVSLCRRKDREFLELDCPKLSVVLAGTPGQVRNLIQDSENGLFSRFMFFNIKFERNIRNVFVVTDSKKSKTETFRQLGEQYKELSGKIQREASAYEVSIPPFLHAHFMDHYNQLNNECCEAIGNRMQGVVRRNGLMAFRIMMVLTLVRHLTDECYHPIPEGQSLRLECSDEDYHTSLTIAETMLYHSAYMFRQLEKPSSPASAFNRNDRREILYMMLPDSFTKQEYLAVVRQLEYSESTCNKWIDRYIEENRLRHCGHSKYEKVQRTSPDTLSSTAPP</sequence>
<dbReference type="Pfam" id="PF13148">
    <property type="entry name" value="DUF3987"/>
    <property type="match status" value="2"/>
</dbReference>
<accession>A0A6N2WWZ1</accession>
<name>A0A6N2WWZ1_BACUN</name>